<dbReference type="GO" id="GO:0006269">
    <property type="term" value="P:DNA replication, synthesis of primer"/>
    <property type="evidence" value="ECO:0007669"/>
    <property type="project" value="UniProtKB-KW"/>
</dbReference>
<evidence type="ECO:0000256" key="6">
    <source>
        <dbReference type="ARBA" id="ARBA00022705"/>
    </source>
</evidence>
<dbReference type="InterPro" id="IPR002694">
    <property type="entry name" value="Znf_CHC2"/>
</dbReference>
<dbReference type="GO" id="GO:0000428">
    <property type="term" value="C:DNA-directed RNA polymerase complex"/>
    <property type="evidence" value="ECO:0007669"/>
    <property type="project" value="UniProtKB-KW"/>
</dbReference>
<dbReference type="GO" id="GO:0003899">
    <property type="term" value="F:DNA-directed RNA polymerase activity"/>
    <property type="evidence" value="ECO:0007669"/>
    <property type="project" value="InterPro"/>
</dbReference>
<evidence type="ECO:0000256" key="11">
    <source>
        <dbReference type="ARBA" id="ARBA00023125"/>
    </source>
</evidence>
<dbReference type="Pfam" id="PF01807">
    <property type="entry name" value="Zn_ribbon_DnaG"/>
    <property type="match status" value="1"/>
</dbReference>
<dbReference type="PANTHER" id="PTHR30313">
    <property type="entry name" value="DNA PRIMASE"/>
    <property type="match status" value="1"/>
</dbReference>
<sequence length="343" mass="37744">MNRIDVGALRAQVDIVQVVGAYVDLKKDGREYKGRCPFHDERTPSFYVSPSKGFVHCFGCGAHHDVIDFLQRYEDITFQEACARLGGDAFRPSPEARPAQRAPQVEQAGGKWVPLMPVPDDAPELVQGDGWTVPVWNVKRGKFSRFKPVTAFDYRDSQGRLIGYVLRCEFEDGKITPTVTWCIGPDGAMQWCIQSFPRPRPLFGLDALADRPGAPVLLSEGEKCRAAGADALPMYVSVSWAGGGKGVAYVDWSPLAERDVVLWPDADDAGRQAMLGHRDYAGRFHVGVAQLLKQAGVRSMRVVDPAGQPKGWDLADALAEGWTPRQLATWAAHRVAEIDVVRG</sequence>
<dbReference type="SUPFAM" id="SSF57783">
    <property type="entry name" value="Zinc beta-ribbon"/>
    <property type="match status" value="1"/>
</dbReference>
<dbReference type="EMBL" id="JACHTF010000020">
    <property type="protein sequence ID" value="MBB1061899.1"/>
    <property type="molecule type" value="Genomic_DNA"/>
</dbReference>
<evidence type="ECO:0000256" key="2">
    <source>
        <dbReference type="ARBA" id="ARBA00022478"/>
    </source>
</evidence>
<keyword evidence="9" id="KW-0862">Zinc</keyword>
<protein>
    <submittedName>
        <fullName evidence="14">DNA primase</fullName>
    </submittedName>
</protein>
<keyword evidence="15" id="KW-1185">Reference proteome</keyword>
<evidence type="ECO:0000256" key="3">
    <source>
        <dbReference type="ARBA" id="ARBA00022515"/>
    </source>
</evidence>
<dbReference type="GO" id="GO:1990077">
    <property type="term" value="C:primosome complex"/>
    <property type="evidence" value="ECO:0007669"/>
    <property type="project" value="UniProtKB-KW"/>
</dbReference>
<keyword evidence="12" id="KW-0804">Transcription</keyword>
<evidence type="ECO:0000259" key="13">
    <source>
        <dbReference type="SMART" id="SM00400"/>
    </source>
</evidence>
<keyword evidence="11" id="KW-0238">DNA-binding</keyword>
<keyword evidence="10" id="KW-0460">Magnesium</keyword>
<evidence type="ECO:0000313" key="14">
    <source>
        <dbReference type="EMBL" id="MBB1061899.1"/>
    </source>
</evidence>
<keyword evidence="2" id="KW-0240">DNA-directed RNA polymerase</keyword>
<dbReference type="FunFam" id="3.90.580.10:FF:000001">
    <property type="entry name" value="DNA primase"/>
    <property type="match status" value="1"/>
</dbReference>
<feature type="domain" description="Zinc finger CHC2-type" evidence="13">
    <location>
        <begin position="32"/>
        <end position="86"/>
    </location>
</feature>
<dbReference type="PANTHER" id="PTHR30313:SF2">
    <property type="entry name" value="DNA PRIMASE"/>
    <property type="match status" value="1"/>
</dbReference>
<comment type="caution">
    <text evidence="14">The sequence shown here is derived from an EMBL/GenBank/DDBJ whole genome shotgun (WGS) entry which is preliminary data.</text>
</comment>
<evidence type="ECO:0000256" key="10">
    <source>
        <dbReference type="ARBA" id="ARBA00022842"/>
    </source>
</evidence>
<evidence type="ECO:0000256" key="1">
    <source>
        <dbReference type="ARBA" id="ARBA00001947"/>
    </source>
</evidence>
<gene>
    <name evidence="14" type="ORF">H4F98_15090</name>
</gene>
<dbReference type="GO" id="GO:0005737">
    <property type="term" value="C:cytoplasm"/>
    <property type="evidence" value="ECO:0007669"/>
    <property type="project" value="TreeGrafter"/>
</dbReference>
<dbReference type="InterPro" id="IPR036977">
    <property type="entry name" value="DNA_primase_Znf_CHC2"/>
</dbReference>
<dbReference type="AlphaFoldDB" id="A0A7W3TPL0"/>
<evidence type="ECO:0000256" key="5">
    <source>
        <dbReference type="ARBA" id="ARBA00022695"/>
    </source>
</evidence>
<dbReference type="Gene3D" id="3.90.580.10">
    <property type="entry name" value="Zinc finger, CHC2-type domain"/>
    <property type="match status" value="1"/>
</dbReference>
<reference evidence="14 15" key="1">
    <citation type="submission" date="2020-08" db="EMBL/GenBank/DDBJ databases">
        <authorList>
            <person name="Xu S."/>
            <person name="Li A."/>
        </authorList>
    </citation>
    <scope>NUCLEOTIDE SEQUENCE [LARGE SCALE GENOMIC DNA]</scope>
    <source>
        <strain evidence="14 15">119BY6-57</strain>
    </source>
</reference>
<keyword evidence="4" id="KW-0808">Transferase</keyword>
<keyword evidence="5" id="KW-0548">Nucleotidyltransferase</keyword>
<dbReference type="GO" id="GO:0003677">
    <property type="term" value="F:DNA binding"/>
    <property type="evidence" value="ECO:0007669"/>
    <property type="project" value="UniProtKB-KW"/>
</dbReference>
<evidence type="ECO:0000256" key="7">
    <source>
        <dbReference type="ARBA" id="ARBA00022723"/>
    </source>
</evidence>
<keyword evidence="8" id="KW-0863">Zinc-finger</keyword>
<evidence type="ECO:0000256" key="4">
    <source>
        <dbReference type="ARBA" id="ARBA00022679"/>
    </source>
</evidence>
<evidence type="ECO:0000256" key="8">
    <source>
        <dbReference type="ARBA" id="ARBA00022771"/>
    </source>
</evidence>
<dbReference type="SMART" id="SM00400">
    <property type="entry name" value="ZnF_CHCC"/>
    <property type="match status" value="1"/>
</dbReference>
<accession>A0A7W3TPL0</accession>
<dbReference type="RefSeq" id="WP_182688665.1">
    <property type="nucleotide sequence ID" value="NZ_JACHTF010000020.1"/>
</dbReference>
<organism evidence="14 15">
    <name type="scientific">Marilutibacter spongiae</name>
    <dbReference type="NCBI Taxonomy" id="2025720"/>
    <lineage>
        <taxon>Bacteria</taxon>
        <taxon>Pseudomonadati</taxon>
        <taxon>Pseudomonadota</taxon>
        <taxon>Gammaproteobacteria</taxon>
        <taxon>Lysobacterales</taxon>
        <taxon>Lysobacteraceae</taxon>
        <taxon>Marilutibacter</taxon>
    </lineage>
</organism>
<evidence type="ECO:0000256" key="9">
    <source>
        <dbReference type="ARBA" id="ARBA00022833"/>
    </source>
</evidence>
<evidence type="ECO:0000313" key="15">
    <source>
        <dbReference type="Proteomes" id="UP000523196"/>
    </source>
</evidence>
<keyword evidence="3" id="KW-0639">Primosome</keyword>
<keyword evidence="6" id="KW-0235">DNA replication</keyword>
<name>A0A7W3TPL0_9GAMM</name>
<dbReference type="Proteomes" id="UP000523196">
    <property type="component" value="Unassembled WGS sequence"/>
</dbReference>
<dbReference type="GO" id="GO:0008270">
    <property type="term" value="F:zinc ion binding"/>
    <property type="evidence" value="ECO:0007669"/>
    <property type="project" value="UniProtKB-KW"/>
</dbReference>
<evidence type="ECO:0000256" key="12">
    <source>
        <dbReference type="ARBA" id="ARBA00023163"/>
    </source>
</evidence>
<proteinExistence type="predicted"/>
<keyword evidence="7" id="KW-0479">Metal-binding</keyword>
<dbReference type="InterPro" id="IPR050219">
    <property type="entry name" value="DnaG_primase"/>
</dbReference>
<comment type="cofactor">
    <cofactor evidence="1">
        <name>Zn(2+)</name>
        <dbReference type="ChEBI" id="CHEBI:29105"/>
    </cofactor>
</comment>